<dbReference type="Proteomes" id="UP001589710">
    <property type="component" value="Unassembled WGS sequence"/>
</dbReference>
<gene>
    <name evidence="5" type="ORF">ACFFTL_16385</name>
</gene>
<keyword evidence="1" id="KW-0378">Hydrolase</keyword>
<dbReference type="EMBL" id="JBHMCG010000075">
    <property type="protein sequence ID" value="MFB9573846.1"/>
    <property type="molecule type" value="Genomic_DNA"/>
</dbReference>
<proteinExistence type="predicted"/>
<dbReference type="Gene3D" id="3.30.379.10">
    <property type="entry name" value="Chitobiase/beta-hexosaminidase domain 2-like"/>
    <property type="match status" value="1"/>
</dbReference>
<protein>
    <submittedName>
        <fullName evidence="5">Glycoside hydrolase family 20 zincin-like fold domain-containing protein</fullName>
    </submittedName>
</protein>
<dbReference type="Pfam" id="PF02838">
    <property type="entry name" value="Glyco_hydro_20b"/>
    <property type="match status" value="1"/>
</dbReference>
<keyword evidence="6" id="KW-1185">Reference proteome</keyword>
<reference evidence="5 6" key="1">
    <citation type="submission" date="2024-09" db="EMBL/GenBank/DDBJ databases">
        <authorList>
            <person name="Sun Q."/>
            <person name="Mori K."/>
        </authorList>
    </citation>
    <scope>NUCLEOTIDE SEQUENCE [LARGE SCALE GENOMIC DNA]</scope>
    <source>
        <strain evidence="5 6">JCM 3331</strain>
    </source>
</reference>
<dbReference type="RefSeq" id="WP_386143985.1">
    <property type="nucleotide sequence ID" value="NZ_BAAAXD010000021.1"/>
</dbReference>
<evidence type="ECO:0000313" key="6">
    <source>
        <dbReference type="Proteomes" id="UP001589710"/>
    </source>
</evidence>
<comment type="caution">
    <text evidence="5">The sequence shown here is derived from an EMBL/GenBank/DDBJ whole genome shotgun (WGS) entry which is preliminary data.</text>
</comment>
<feature type="domain" description="Beta-hexosaminidase bacterial type N-terminal" evidence="4">
    <location>
        <begin position="5"/>
        <end position="69"/>
    </location>
</feature>
<dbReference type="InterPro" id="IPR015882">
    <property type="entry name" value="HEX_bac_N"/>
</dbReference>
<dbReference type="InterPro" id="IPR029018">
    <property type="entry name" value="Hex-like_dom2"/>
</dbReference>
<evidence type="ECO:0000313" key="5">
    <source>
        <dbReference type="EMBL" id="MFB9573846.1"/>
    </source>
</evidence>
<accession>A0ABV5R905</accession>
<organism evidence="5 6">
    <name type="scientific">Streptomyces yanii</name>
    <dbReference type="NCBI Taxonomy" id="78510"/>
    <lineage>
        <taxon>Bacteria</taxon>
        <taxon>Bacillati</taxon>
        <taxon>Actinomycetota</taxon>
        <taxon>Actinomycetes</taxon>
        <taxon>Kitasatosporales</taxon>
        <taxon>Streptomycetaceae</taxon>
        <taxon>Streptomyces</taxon>
    </lineage>
</organism>
<sequence>MKPHPAPHGLALQLGRVPGSAPPEAYHVETAGDVTTNTGSSAAGVFHSTRTLLQVRHQKGELSGRITDWPTYPQRGLMVDVGRKHARCRGKQQKGQAGRSVRTVFEGPRERAEHIVGSFADRFPTRVRLITGSTPVIRRAHHLPDAEGLPRMVGADIQKPEGQEPIPAIQPADPGSSRSAAWIGSPTRAVGSRSIADARDLRRRPWVVECINARQTARWAGVPSDPLGSVARNTGDGFHRAP</sequence>
<feature type="region of interest" description="Disordered" evidence="3">
    <location>
        <begin position="166"/>
        <end position="194"/>
    </location>
</feature>
<feature type="region of interest" description="Disordered" evidence="3">
    <location>
        <begin position="221"/>
        <end position="242"/>
    </location>
</feature>
<evidence type="ECO:0000256" key="1">
    <source>
        <dbReference type="ARBA" id="ARBA00022801"/>
    </source>
</evidence>
<evidence type="ECO:0000256" key="3">
    <source>
        <dbReference type="SAM" id="MobiDB-lite"/>
    </source>
</evidence>
<dbReference type="Gene3D" id="3.20.20.80">
    <property type="entry name" value="Glycosidases"/>
    <property type="match status" value="1"/>
</dbReference>
<evidence type="ECO:0000259" key="4">
    <source>
        <dbReference type="Pfam" id="PF02838"/>
    </source>
</evidence>
<keyword evidence="2" id="KW-0326">Glycosidase</keyword>
<dbReference type="SUPFAM" id="SSF55545">
    <property type="entry name" value="beta-N-acetylhexosaminidase-like domain"/>
    <property type="match status" value="1"/>
</dbReference>
<evidence type="ECO:0000256" key="2">
    <source>
        <dbReference type="ARBA" id="ARBA00023295"/>
    </source>
</evidence>
<name>A0ABV5R905_9ACTN</name>